<keyword evidence="9" id="KW-1185">Reference proteome</keyword>
<feature type="transmembrane region" description="Helical" evidence="6">
    <location>
        <begin position="221"/>
        <end position="238"/>
    </location>
</feature>
<accession>A0A137NZI8</accession>
<feature type="transmembrane region" description="Helical" evidence="6">
    <location>
        <begin position="341"/>
        <end position="362"/>
    </location>
</feature>
<sequence>MFLLKFIKSPKARYILGLVFLLGVVLLWVGSSFLTSYLFQDQSFNRPFFLTYFNTGCFSLYLVIVYSTRLIKFFAGKKTTQVEDASSPLLMEQRTNPETSYVDHNKNDIEENVVESGKRTKKFTDLETAKLGLQFCILWFIANYASNLSYVYTSVASSTILSSTSGVFTLILGQFLKTEKFTKVKLLGVAVSLAGVVVIALLDSQSSDTSGENHSWKGDLIALLGSLFYGFYITFLKLKVDDELVDPQLFLGFVGLSNLIILIPIFPIVHYTGFEIFSFPPNGTIWGILFIGALLGTVLSDYLWLYSVMLTSPLVTTLGLSFTIPISIIGEIILHNVRPSVYYYIGAALVILGFFGVNSVAWRESRTESPSPSNDEDNLSQITAANK</sequence>
<feature type="compositionally biased region" description="Polar residues" evidence="5">
    <location>
        <begin position="368"/>
        <end position="387"/>
    </location>
</feature>
<dbReference type="AlphaFoldDB" id="A0A137NZI8"/>
<evidence type="ECO:0000256" key="4">
    <source>
        <dbReference type="ARBA" id="ARBA00023136"/>
    </source>
</evidence>
<feature type="transmembrane region" description="Helical" evidence="6">
    <location>
        <begin position="184"/>
        <end position="201"/>
    </location>
</feature>
<evidence type="ECO:0000313" key="8">
    <source>
        <dbReference type="EMBL" id="KXN68253.1"/>
    </source>
</evidence>
<dbReference type="OrthoDB" id="1436450at2759"/>
<keyword evidence="3 6" id="KW-1133">Transmembrane helix</keyword>
<feature type="transmembrane region" description="Helical" evidence="6">
    <location>
        <begin position="151"/>
        <end position="172"/>
    </location>
</feature>
<evidence type="ECO:0000256" key="6">
    <source>
        <dbReference type="SAM" id="Phobius"/>
    </source>
</evidence>
<dbReference type="InterPro" id="IPR000620">
    <property type="entry name" value="EamA_dom"/>
</dbReference>
<dbReference type="Proteomes" id="UP000070444">
    <property type="component" value="Unassembled WGS sequence"/>
</dbReference>
<dbReference type="OMA" id="MYGVYTI"/>
<dbReference type="GO" id="GO:0000329">
    <property type="term" value="C:fungal-type vacuole membrane"/>
    <property type="evidence" value="ECO:0007669"/>
    <property type="project" value="TreeGrafter"/>
</dbReference>
<evidence type="ECO:0000256" key="5">
    <source>
        <dbReference type="SAM" id="MobiDB-lite"/>
    </source>
</evidence>
<feature type="domain" description="EamA" evidence="7">
    <location>
        <begin position="136"/>
        <end position="200"/>
    </location>
</feature>
<reference evidence="8 9" key="1">
    <citation type="journal article" date="2015" name="Genome Biol. Evol.">
        <title>Phylogenomic analyses indicate that early fungi evolved digesting cell walls of algal ancestors of land plants.</title>
        <authorList>
            <person name="Chang Y."/>
            <person name="Wang S."/>
            <person name="Sekimoto S."/>
            <person name="Aerts A.L."/>
            <person name="Choi C."/>
            <person name="Clum A."/>
            <person name="LaButti K.M."/>
            <person name="Lindquist E.A."/>
            <person name="Yee Ngan C."/>
            <person name="Ohm R.A."/>
            <person name="Salamov A.A."/>
            <person name="Grigoriev I.V."/>
            <person name="Spatafora J.W."/>
            <person name="Berbee M.L."/>
        </authorList>
    </citation>
    <scope>NUCLEOTIDE SEQUENCE [LARGE SCALE GENOMIC DNA]</scope>
    <source>
        <strain evidence="8 9">NRRL 28638</strain>
    </source>
</reference>
<name>A0A137NZI8_CONC2</name>
<dbReference type="InterPro" id="IPR037185">
    <property type="entry name" value="EmrE-like"/>
</dbReference>
<feature type="region of interest" description="Disordered" evidence="5">
    <location>
        <begin position="365"/>
        <end position="387"/>
    </location>
</feature>
<feature type="transmembrane region" description="Helical" evidence="6">
    <location>
        <begin position="128"/>
        <end position="145"/>
    </location>
</feature>
<feature type="domain" description="EamA" evidence="7">
    <location>
        <begin position="217"/>
        <end position="358"/>
    </location>
</feature>
<organism evidence="8 9">
    <name type="scientific">Conidiobolus coronatus (strain ATCC 28846 / CBS 209.66 / NRRL 28638)</name>
    <name type="common">Delacroixia coronata</name>
    <dbReference type="NCBI Taxonomy" id="796925"/>
    <lineage>
        <taxon>Eukaryota</taxon>
        <taxon>Fungi</taxon>
        <taxon>Fungi incertae sedis</taxon>
        <taxon>Zoopagomycota</taxon>
        <taxon>Entomophthoromycotina</taxon>
        <taxon>Entomophthoromycetes</taxon>
        <taxon>Entomophthorales</taxon>
        <taxon>Ancylistaceae</taxon>
        <taxon>Conidiobolus</taxon>
    </lineage>
</organism>
<feature type="transmembrane region" description="Helical" evidence="6">
    <location>
        <begin position="317"/>
        <end position="335"/>
    </location>
</feature>
<evidence type="ECO:0000256" key="2">
    <source>
        <dbReference type="ARBA" id="ARBA00022692"/>
    </source>
</evidence>
<protein>
    <recommendedName>
        <fullName evidence="7">EamA domain-containing protein</fullName>
    </recommendedName>
</protein>
<dbReference type="Gene3D" id="1.10.3730.20">
    <property type="match status" value="1"/>
</dbReference>
<feature type="transmembrane region" description="Helical" evidence="6">
    <location>
        <begin position="250"/>
        <end position="273"/>
    </location>
</feature>
<keyword evidence="2 6" id="KW-0812">Transmembrane</keyword>
<keyword evidence="4 6" id="KW-0472">Membrane</keyword>
<comment type="subcellular location">
    <subcellularLocation>
        <location evidence="1">Membrane</location>
        <topology evidence="1">Multi-pass membrane protein</topology>
    </subcellularLocation>
</comment>
<evidence type="ECO:0000256" key="1">
    <source>
        <dbReference type="ARBA" id="ARBA00004141"/>
    </source>
</evidence>
<dbReference type="PANTHER" id="PTHR23051:SF0">
    <property type="entry name" value="SOLUTE CARRIER FAMILY 35 MEMBER F5"/>
    <property type="match status" value="1"/>
</dbReference>
<dbReference type="PANTHER" id="PTHR23051">
    <property type="entry name" value="SOLUTE CARRIER FAMILY 35, MEMBER F5"/>
    <property type="match status" value="1"/>
</dbReference>
<evidence type="ECO:0000256" key="3">
    <source>
        <dbReference type="ARBA" id="ARBA00022989"/>
    </source>
</evidence>
<proteinExistence type="predicted"/>
<dbReference type="EMBL" id="KQ964586">
    <property type="protein sequence ID" value="KXN68253.1"/>
    <property type="molecule type" value="Genomic_DNA"/>
</dbReference>
<feature type="transmembrane region" description="Helical" evidence="6">
    <location>
        <begin position="12"/>
        <end position="29"/>
    </location>
</feature>
<dbReference type="Pfam" id="PF00892">
    <property type="entry name" value="EamA"/>
    <property type="match status" value="2"/>
</dbReference>
<evidence type="ECO:0000259" key="7">
    <source>
        <dbReference type="Pfam" id="PF00892"/>
    </source>
</evidence>
<feature type="transmembrane region" description="Helical" evidence="6">
    <location>
        <begin position="49"/>
        <end position="68"/>
    </location>
</feature>
<gene>
    <name evidence="8" type="ORF">CONCODRAFT_86550</name>
</gene>
<dbReference type="SUPFAM" id="SSF103481">
    <property type="entry name" value="Multidrug resistance efflux transporter EmrE"/>
    <property type="match status" value="2"/>
</dbReference>
<feature type="transmembrane region" description="Helical" evidence="6">
    <location>
        <begin position="285"/>
        <end position="305"/>
    </location>
</feature>
<evidence type="ECO:0000313" key="9">
    <source>
        <dbReference type="Proteomes" id="UP000070444"/>
    </source>
</evidence>